<keyword evidence="2" id="KW-1185">Reference proteome</keyword>
<evidence type="ECO:0000313" key="2">
    <source>
        <dbReference type="Proteomes" id="UP000257144"/>
    </source>
</evidence>
<dbReference type="EMBL" id="QNQT01000005">
    <property type="protein sequence ID" value="RDU36352.1"/>
    <property type="molecule type" value="Genomic_DNA"/>
</dbReference>
<dbReference type="InterPro" id="IPR011059">
    <property type="entry name" value="Metal-dep_hydrolase_composite"/>
</dbReference>
<organism evidence="1 2">
    <name type="scientific">Neobacillus piezotolerans</name>
    <dbReference type="NCBI Taxonomy" id="2259171"/>
    <lineage>
        <taxon>Bacteria</taxon>
        <taxon>Bacillati</taxon>
        <taxon>Bacillota</taxon>
        <taxon>Bacilli</taxon>
        <taxon>Bacillales</taxon>
        <taxon>Bacillaceae</taxon>
        <taxon>Neobacillus</taxon>
    </lineage>
</organism>
<protein>
    <recommendedName>
        <fullName evidence="3">Amidohydrolase-related domain-containing protein</fullName>
    </recommendedName>
</protein>
<dbReference type="AlphaFoldDB" id="A0A3D8GPZ8"/>
<accession>A0A3D8GPZ8</accession>
<dbReference type="OrthoDB" id="2959323at2"/>
<evidence type="ECO:0008006" key="3">
    <source>
        <dbReference type="Google" id="ProtNLM"/>
    </source>
</evidence>
<name>A0A3D8GPZ8_9BACI</name>
<dbReference type="Proteomes" id="UP000257144">
    <property type="component" value="Unassembled WGS sequence"/>
</dbReference>
<dbReference type="RefSeq" id="WP_115452347.1">
    <property type="nucleotide sequence ID" value="NZ_QNQT01000005.1"/>
</dbReference>
<sequence>MPYIIENATILREGKRSSQSILVEGGKITAVRDELPAYSYMKMNVDAFLMTPAYTILDGNLPENSPEEIKATIEEKYLKNGCTTLLTYAKVDYERLIAQKLSEVEESLAGIPADYAIGIKIPIRILSPAVLRECKKRKLPGVFVEFTTAASLEQIPWGWVREALFPYNCPLIPSIPIQDEAQKRLLLAKWKKVMENERIPSLHYEVEESVPVASQALNRMGIFPWRSSLIHNAELSYNLYWNEGMGETDERSFFLHHGDKLVLTVRRGKIIRIGSKADFAEGSGEHIKVKTHSFFAI</sequence>
<evidence type="ECO:0000313" key="1">
    <source>
        <dbReference type="EMBL" id="RDU36352.1"/>
    </source>
</evidence>
<proteinExistence type="predicted"/>
<dbReference type="GO" id="GO:0016810">
    <property type="term" value="F:hydrolase activity, acting on carbon-nitrogen (but not peptide) bonds"/>
    <property type="evidence" value="ECO:0007669"/>
    <property type="project" value="InterPro"/>
</dbReference>
<gene>
    <name evidence="1" type="ORF">DRW41_12500</name>
</gene>
<comment type="caution">
    <text evidence="1">The sequence shown here is derived from an EMBL/GenBank/DDBJ whole genome shotgun (WGS) entry which is preliminary data.</text>
</comment>
<dbReference type="SUPFAM" id="SSF51338">
    <property type="entry name" value="Composite domain of metallo-dependent hydrolases"/>
    <property type="match status" value="1"/>
</dbReference>
<reference evidence="1 2" key="1">
    <citation type="submission" date="2018-07" db="EMBL/GenBank/DDBJ databases">
        <title>Bacillus sp. YLB-04 draft genome sequence.</title>
        <authorList>
            <person name="Yu L."/>
            <person name="Tang X."/>
        </authorList>
    </citation>
    <scope>NUCLEOTIDE SEQUENCE [LARGE SCALE GENOMIC DNA]</scope>
    <source>
        <strain evidence="1 2">YLB-04</strain>
    </source>
</reference>